<keyword evidence="2" id="KW-1185">Reference proteome</keyword>
<comment type="caution">
    <text evidence="1">The sequence shown here is derived from an EMBL/GenBank/DDBJ whole genome shotgun (WGS) entry which is preliminary data.</text>
</comment>
<dbReference type="Proteomes" id="UP001454036">
    <property type="component" value="Unassembled WGS sequence"/>
</dbReference>
<proteinExistence type="predicted"/>
<sequence>MLCGILESQKENILTAEDVEGPTLGFITISPKLMQGTYVADTPLATVDAGGALGSNTNGTAQLLRDKIHYLEGVIQSSLAKKSVLEARLRSLSGEDDPKVDPSIGDSGVEVPRPDILPCFGYIFGTNSGRCPDGEPYGGAFY</sequence>
<name>A0AAV3P1P0_LITER</name>
<dbReference type="EMBL" id="BAABME010031240">
    <property type="protein sequence ID" value="GAA0144911.1"/>
    <property type="molecule type" value="Genomic_DNA"/>
</dbReference>
<accession>A0AAV3P1P0</accession>
<evidence type="ECO:0000313" key="1">
    <source>
        <dbReference type="EMBL" id="GAA0144911.1"/>
    </source>
</evidence>
<evidence type="ECO:0000313" key="2">
    <source>
        <dbReference type="Proteomes" id="UP001454036"/>
    </source>
</evidence>
<protein>
    <submittedName>
        <fullName evidence="1">Uncharacterized protein</fullName>
    </submittedName>
</protein>
<reference evidence="1 2" key="1">
    <citation type="submission" date="2024-01" db="EMBL/GenBank/DDBJ databases">
        <title>The complete chloroplast genome sequence of Lithospermum erythrorhizon: insights into the phylogenetic relationship among Boraginaceae species and the maternal lineages of purple gromwells.</title>
        <authorList>
            <person name="Okada T."/>
            <person name="Watanabe K."/>
        </authorList>
    </citation>
    <scope>NUCLEOTIDE SEQUENCE [LARGE SCALE GENOMIC DNA]</scope>
</reference>
<organism evidence="1 2">
    <name type="scientific">Lithospermum erythrorhizon</name>
    <name type="common">Purple gromwell</name>
    <name type="synonym">Lithospermum officinale var. erythrorhizon</name>
    <dbReference type="NCBI Taxonomy" id="34254"/>
    <lineage>
        <taxon>Eukaryota</taxon>
        <taxon>Viridiplantae</taxon>
        <taxon>Streptophyta</taxon>
        <taxon>Embryophyta</taxon>
        <taxon>Tracheophyta</taxon>
        <taxon>Spermatophyta</taxon>
        <taxon>Magnoliopsida</taxon>
        <taxon>eudicotyledons</taxon>
        <taxon>Gunneridae</taxon>
        <taxon>Pentapetalae</taxon>
        <taxon>asterids</taxon>
        <taxon>lamiids</taxon>
        <taxon>Boraginales</taxon>
        <taxon>Boraginaceae</taxon>
        <taxon>Boraginoideae</taxon>
        <taxon>Lithospermeae</taxon>
        <taxon>Lithospermum</taxon>
    </lineage>
</organism>
<dbReference type="AlphaFoldDB" id="A0AAV3P1P0"/>
<gene>
    <name evidence="1" type="ORF">LIER_42830</name>
</gene>